<reference evidence="5 6" key="1">
    <citation type="submission" date="2019-09" db="EMBL/GenBank/DDBJ databases">
        <title>YIM 132180 draft genome.</title>
        <authorList>
            <person name="Zhang K."/>
        </authorList>
    </citation>
    <scope>NUCLEOTIDE SEQUENCE [LARGE SCALE GENOMIC DNA]</scope>
    <source>
        <strain evidence="5 6">YIM 132180</strain>
    </source>
</reference>
<proteinExistence type="predicted"/>
<dbReference type="GO" id="GO:0003676">
    <property type="term" value="F:nucleic acid binding"/>
    <property type="evidence" value="ECO:0007669"/>
    <property type="project" value="InterPro"/>
</dbReference>
<dbReference type="InterPro" id="IPR007527">
    <property type="entry name" value="Znf_SWIM"/>
</dbReference>
<dbReference type="SUPFAM" id="SSF53098">
    <property type="entry name" value="Ribonuclease H-like"/>
    <property type="match status" value="1"/>
</dbReference>
<dbReference type="SMART" id="SM00479">
    <property type="entry name" value="EXOIII"/>
    <property type="match status" value="1"/>
</dbReference>
<evidence type="ECO:0000256" key="1">
    <source>
        <dbReference type="ARBA" id="ARBA00025483"/>
    </source>
</evidence>
<keyword evidence="5" id="KW-0540">Nuclease</keyword>
<dbReference type="InterPro" id="IPR036397">
    <property type="entry name" value="RNaseH_sf"/>
</dbReference>
<evidence type="ECO:0000313" key="5">
    <source>
        <dbReference type="EMBL" id="KAB0680833.1"/>
    </source>
</evidence>
<dbReference type="InterPro" id="IPR012337">
    <property type="entry name" value="RNaseH-like_sf"/>
</dbReference>
<dbReference type="PANTHER" id="PTHR30231">
    <property type="entry name" value="DNA POLYMERASE III SUBUNIT EPSILON"/>
    <property type="match status" value="1"/>
</dbReference>
<comment type="caution">
    <text evidence="5">The sequence shown here is derived from an EMBL/GenBank/DDBJ whole genome shotgun (WGS) entry which is preliminary data.</text>
</comment>
<dbReference type="FunFam" id="3.30.420.10:FF:000045">
    <property type="entry name" value="3'-5' exonuclease DinG"/>
    <property type="match status" value="1"/>
</dbReference>
<evidence type="ECO:0000256" key="2">
    <source>
        <dbReference type="ARBA" id="ARBA00026073"/>
    </source>
</evidence>
<evidence type="ECO:0000256" key="3">
    <source>
        <dbReference type="PROSITE-ProRule" id="PRU00325"/>
    </source>
</evidence>
<dbReference type="PANTHER" id="PTHR30231:SF42">
    <property type="entry name" value="EXONUCLEASE"/>
    <property type="match status" value="1"/>
</dbReference>
<keyword evidence="5" id="KW-0269">Exonuclease</keyword>
<comment type="function">
    <text evidence="1">DNA polymerase III is a complex, multichain enzyme responsible for most of the replicative synthesis in bacteria. The epsilon subunit contain the editing function and is a proofreading 3'-5' exonuclease.</text>
</comment>
<feature type="domain" description="SWIM-type" evidence="4">
    <location>
        <begin position="224"/>
        <end position="262"/>
    </location>
</feature>
<keyword evidence="3" id="KW-0862">Zinc</keyword>
<gene>
    <name evidence="5" type="ORF">F6X38_07560</name>
</gene>
<comment type="subunit">
    <text evidence="2">DNA polymerase III contains a core (composed of alpha, epsilon and theta chains) that associates with a tau subunit. This core dimerizes to form the POLIII' complex. PolIII' associates with the gamma complex (composed of gamma, delta, delta', psi and chi chains) and with the beta chain to form the complete DNA polymerase III complex.</text>
</comment>
<accession>A0A7V7TXI9</accession>
<name>A0A7V7TXI9_9HYPH</name>
<protein>
    <submittedName>
        <fullName evidence="5">3'-5' exonuclease</fullName>
    </submittedName>
</protein>
<dbReference type="AlphaFoldDB" id="A0A7V7TXI9"/>
<dbReference type="GO" id="GO:0008270">
    <property type="term" value="F:zinc ion binding"/>
    <property type="evidence" value="ECO:0007669"/>
    <property type="project" value="UniProtKB-KW"/>
</dbReference>
<dbReference type="GO" id="GO:0008408">
    <property type="term" value="F:3'-5' exonuclease activity"/>
    <property type="evidence" value="ECO:0007669"/>
    <property type="project" value="TreeGrafter"/>
</dbReference>
<evidence type="ECO:0000313" key="6">
    <source>
        <dbReference type="Proteomes" id="UP000432089"/>
    </source>
</evidence>
<dbReference type="PROSITE" id="PS50966">
    <property type="entry name" value="ZF_SWIM"/>
    <property type="match status" value="1"/>
</dbReference>
<dbReference type="CDD" id="cd06130">
    <property type="entry name" value="DNA_pol_III_epsilon_like"/>
    <property type="match status" value="1"/>
</dbReference>
<dbReference type="InterPro" id="IPR013520">
    <property type="entry name" value="Ribonucl_H"/>
</dbReference>
<keyword evidence="5" id="KW-0378">Hydrolase</keyword>
<dbReference type="RefSeq" id="WP_150968985.1">
    <property type="nucleotide sequence ID" value="NZ_VZDO01000004.1"/>
</dbReference>
<dbReference type="GO" id="GO:0006259">
    <property type="term" value="P:DNA metabolic process"/>
    <property type="evidence" value="ECO:0007669"/>
    <property type="project" value="UniProtKB-ARBA"/>
</dbReference>
<organism evidence="5 6">
    <name type="scientific">Plantimonas leprariae</name>
    <dbReference type="NCBI Taxonomy" id="2615207"/>
    <lineage>
        <taxon>Bacteria</taxon>
        <taxon>Pseudomonadati</taxon>
        <taxon>Pseudomonadota</taxon>
        <taxon>Alphaproteobacteria</taxon>
        <taxon>Hyphomicrobiales</taxon>
        <taxon>Aurantimonadaceae</taxon>
        <taxon>Plantimonas</taxon>
    </lineage>
</organism>
<keyword evidence="3" id="KW-0479">Metal-binding</keyword>
<evidence type="ECO:0000259" key="4">
    <source>
        <dbReference type="PROSITE" id="PS50966"/>
    </source>
</evidence>
<dbReference type="EMBL" id="VZDO01000004">
    <property type="protein sequence ID" value="KAB0680833.1"/>
    <property type="molecule type" value="Genomic_DNA"/>
</dbReference>
<dbReference type="Pfam" id="PF00929">
    <property type="entry name" value="RNase_T"/>
    <property type="match status" value="1"/>
</dbReference>
<dbReference type="GO" id="GO:0005829">
    <property type="term" value="C:cytosol"/>
    <property type="evidence" value="ECO:0007669"/>
    <property type="project" value="TreeGrafter"/>
</dbReference>
<dbReference type="Proteomes" id="UP000432089">
    <property type="component" value="Unassembled WGS sequence"/>
</dbReference>
<keyword evidence="3" id="KW-0863">Zinc-finger</keyword>
<dbReference type="Gene3D" id="3.30.420.10">
    <property type="entry name" value="Ribonuclease H-like superfamily/Ribonuclease H"/>
    <property type="match status" value="1"/>
</dbReference>
<keyword evidence="6" id="KW-1185">Reference proteome</keyword>
<sequence length="290" mass="31358">MTTVVAIDFETANRSPTSVCAVGLAFIEDGEVVHRAYSLIRPRDMAFDPMNMRVHGIRPTDVLDAPEFPDVWGEFGDRIDGALVLAHNASFDVRVLGASLAAYGLPAPAFRSFCTVSMARRLWPDEPSRRLSALAAKFAVRFTHHHAGEDAYACAYIALQGVREAEAIDVLDLAESMELAKPVRAVAAQRQGGIAARALAARNAPASRDDLLRFRVAGSKGTPYDMLLRVDGRGERTLFCSCPGAKFRGECRHTKALLAGDHRALIVGSQDEGRHLSSILSALLFVAEAA</sequence>